<accession>A0A841JVT6</accession>
<dbReference type="AlphaFoldDB" id="A0A841JVT6"/>
<organism evidence="1 2">
    <name type="scientific">Silvibacterium bohemicum</name>
    <dbReference type="NCBI Taxonomy" id="1577686"/>
    <lineage>
        <taxon>Bacteria</taxon>
        <taxon>Pseudomonadati</taxon>
        <taxon>Acidobacteriota</taxon>
        <taxon>Terriglobia</taxon>
        <taxon>Terriglobales</taxon>
        <taxon>Acidobacteriaceae</taxon>
        <taxon>Silvibacterium</taxon>
    </lineage>
</organism>
<evidence type="ECO:0000313" key="2">
    <source>
        <dbReference type="Proteomes" id="UP000538666"/>
    </source>
</evidence>
<reference evidence="1 2" key="1">
    <citation type="submission" date="2020-08" db="EMBL/GenBank/DDBJ databases">
        <title>Genomic Encyclopedia of Type Strains, Phase IV (KMG-IV): sequencing the most valuable type-strain genomes for metagenomic binning, comparative biology and taxonomic classification.</title>
        <authorList>
            <person name="Goeker M."/>
        </authorList>
    </citation>
    <scope>NUCLEOTIDE SEQUENCE [LARGE SCALE GENOMIC DNA]</scope>
    <source>
        <strain evidence="1 2">DSM 103733</strain>
    </source>
</reference>
<sequence>MCLRLSVADNQLIRTRLNQAIARLVHKTQVARLQNQLDMLSCPFSYVYALEASQRTERIAGCLRRDEICFDDLIAVAINLTTAGPLAKGFPPGPRLCYRISFRLKQLAE</sequence>
<name>A0A841JVT6_9BACT</name>
<dbReference type="EMBL" id="JACHEK010000005">
    <property type="protein sequence ID" value="MBB6144655.1"/>
    <property type="molecule type" value="Genomic_DNA"/>
</dbReference>
<gene>
    <name evidence="1" type="ORF">HNQ77_002611</name>
</gene>
<comment type="caution">
    <text evidence="1">The sequence shown here is derived from an EMBL/GenBank/DDBJ whole genome shotgun (WGS) entry which is preliminary data.</text>
</comment>
<proteinExistence type="predicted"/>
<dbReference type="Proteomes" id="UP000538666">
    <property type="component" value="Unassembled WGS sequence"/>
</dbReference>
<evidence type="ECO:0000313" key="1">
    <source>
        <dbReference type="EMBL" id="MBB6144655.1"/>
    </source>
</evidence>
<keyword evidence="2" id="KW-1185">Reference proteome</keyword>
<protein>
    <submittedName>
        <fullName evidence="1">Uncharacterized protein</fullName>
    </submittedName>
</protein>